<evidence type="ECO:0000256" key="4">
    <source>
        <dbReference type="ARBA" id="ARBA00023136"/>
    </source>
</evidence>
<name>A0A371IVW1_9FIRM</name>
<feature type="domain" description="ABC-2 type transporter transmembrane" evidence="6">
    <location>
        <begin position="30"/>
        <end position="690"/>
    </location>
</feature>
<dbReference type="EMBL" id="NOJZ02000001">
    <property type="protein sequence ID" value="RDY24622.1"/>
    <property type="molecule type" value="Genomic_DNA"/>
</dbReference>
<sequence>MKNIFKIYKKDFKDIFSNYTVLLIIGGLTILPSLYGWFNIKASWDPYGNTGNINVAFVNNDEGAQVFDKNINIGDKLVDKLKDNTSLGWNFVDEKTALKGVENGTYYAYIEIPKTFSKNLTSIATSNIKKGEIIYKVNQKINAIAPKITDKGASTIQLQINQTVSKTVGEILSEVFNELGLKLEQGLPKLVSIENSLVEVQGKFSKIDETVNLVSDINTRLADIIKTIQQDIPSLQKTLANSKNLSSDVKLFLKDTKNSLNKISPIIKEDLLIISNVSSSAHDITQNLIDAINKGSDSASILVDSLYSKLSTLSSMNKTVTDFLYKLDEITMTHPFKGVLSQLQTINTKLDVALNKLNEIASDIENNQKPSINSLNNLLKLFNDVNIISSNILDNFDLKISNPINNIFEESFVVVNNIIDVLKKAEAKLPEVEDILAKSIVLSKKANEGVNYIKENLPIAKSIINDLVNAISKVNDNKEVNDLISLLKNNVTKQSDFLEQPVDLVTESLYPIANYGSAMTPFYTALSLWVGILLLMSLISTEVHGEFKPLEVYFGRGLTVLSLALLQALIASVGCIVLLGVSLKNPILFVLLSLFAGIVFTSIVYSAVSLLGNVGKAFGVILLVIQVAGSGGTFPIEITPEFFQKINPFLPFTYAIGALRETVGGIYQPNLTKDIIVLLIFLIVSIIIATILKAPILKATAKFRAKFKESKLIGH</sequence>
<proteinExistence type="predicted"/>
<dbReference type="InterPro" id="IPR017500">
    <property type="entry name" value="Phage_infect_YhgE_N"/>
</dbReference>
<feature type="transmembrane region" description="Helical" evidence="5">
    <location>
        <begin position="21"/>
        <end position="38"/>
    </location>
</feature>
<dbReference type="RefSeq" id="WP_095405018.1">
    <property type="nucleotide sequence ID" value="NZ_NOJZ02000001.1"/>
</dbReference>
<dbReference type="InterPro" id="IPR013525">
    <property type="entry name" value="ABC2_TM"/>
</dbReference>
<keyword evidence="2 5" id="KW-0812">Transmembrane</keyword>
<dbReference type="NCBIfam" id="TIGR03061">
    <property type="entry name" value="pip_yhgE_Nterm"/>
    <property type="match status" value="1"/>
</dbReference>
<keyword evidence="8" id="KW-1185">Reference proteome</keyword>
<evidence type="ECO:0000313" key="8">
    <source>
        <dbReference type="Proteomes" id="UP000243494"/>
    </source>
</evidence>
<dbReference type="PANTHER" id="PTHR43077:SF10">
    <property type="entry name" value="TRANSPORT PERMEASE PROTEIN"/>
    <property type="match status" value="1"/>
</dbReference>
<evidence type="ECO:0000256" key="1">
    <source>
        <dbReference type="ARBA" id="ARBA00004141"/>
    </source>
</evidence>
<dbReference type="Pfam" id="PF12698">
    <property type="entry name" value="ABC2_membrane_3"/>
    <property type="match status" value="1"/>
</dbReference>
<feature type="transmembrane region" description="Helical" evidence="5">
    <location>
        <begin position="587"/>
        <end position="605"/>
    </location>
</feature>
<evidence type="ECO:0000313" key="7">
    <source>
        <dbReference type="EMBL" id="RDY24622.1"/>
    </source>
</evidence>
<protein>
    <submittedName>
        <fullName evidence="7">YhgE/Pip domain-containing protein</fullName>
    </submittedName>
</protein>
<dbReference type="GO" id="GO:0140359">
    <property type="term" value="F:ABC-type transporter activity"/>
    <property type="evidence" value="ECO:0007669"/>
    <property type="project" value="InterPro"/>
</dbReference>
<keyword evidence="3 5" id="KW-1133">Transmembrane helix</keyword>
<dbReference type="InterPro" id="IPR051328">
    <property type="entry name" value="T7SS_ABC-Transporter"/>
</dbReference>
<dbReference type="GO" id="GO:0016020">
    <property type="term" value="C:membrane"/>
    <property type="evidence" value="ECO:0007669"/>
    <property type="project" value="UniProtKB-SubCell"/>
</dbReference>
<evidence type="ECO:0000256" key="2">
    <source>
        <dbReference type="ARBA" id="ARBA00022692"/>
    </source>
</evidence>
<feature type="transmembrane region" description="Helical" evidence="5">
    <location>
        <begin position="675"/>
        <end position="696"/>
    </location>
</feature>
<keyword evidence="4 5" id="KW-0472">Membrane</keyword>
<reference evidence="7 8" key="1">
    <citation type="journal article" date="2017" name="Genome Announc.">
        <title>Draft Genome Sequence of Romboutsia maritimum sp. nov. Strain CCRI-22766(T), Isolated from Coastal Estuarine Mud.</title>
        <authorList>
            <person name="Maheux A.F."/>
            <person name="Boudreau D.K."/>
            <person name="Berube E."/>
            <person name="Boissinot M."/>
            <person name="Raymond F."/>
            <person name="Brodeur S."/>
            <person name="Corbeil J."/>
            <person name="Brightwell G."/>
            <person name="Broda D."/>
            <person name="Omar R.F."/>
            <person name="Bergeron M.G."/>
        </authorList>
    </citation>
    <scope>NUCLEOTIDE SEQUENCE [LARGE SCALE GENOMIC DNA]</scope>
    <source>
        <strain evidence="7 8">CCRI-22766</strain>
    </source>
</reference>
<dbReference type="OrthoDB" id="9811483at2"/>
<organism evidence="7 8">
    <name type="scientific">Romboutsia maritimum</name>
    <dbReference type="NCBI Taxonomy" id="2020948"/>
    <lineage>
        <taxon>Bacteria</taxon>
        <taxon>Bacillati</taxon>
        <taxon>Bacillota</taxon>
        <taxon>Clostridia</taxon>
        <taxon>Peptostreptococcales</taxon>
        <taxon>Peptostreptococcaceae</taxon>
        <taxon>Romboutsia</taxon>
    </lineage>
</organism>
<evidence type="ECO:0000259" key="6">
    <source>
        <dbReference type="Pfam" id="PF12698"/>
    </source>
</evidence>
<gene>
    <name evidence="7" type="ORF">CHF27_000020</name>
</gene>
<dbReference type="Proteomes" id="UP000243494">
    <property type="component" value="Unassembled WGS sequence"/>
</dbReference>
<feature type="transmembrane region" description="Helical" evidence="5">
    <location>
        <begin position="522"/>
        <end position="539"/>
    </location>
</feature>
<comment type="subcellular location">
    <subcellularLocation>
        <location evidence="1">Membrane</location>
        <topology evidence="1">Multi-pass membrane protein</topology>
    </subcellularLocation>
</comment>
<dbReference type="NCBIfam" id="TIGR03062">
    <property type="entry name" value="pip_yhgE_Cterm"/>
    <property type="match status" value="1"/>
</dbReference>
<dbReference type="AlphaFoldDB" id="A0A371IVW1"/>
<dbReference type="InterPro" id="IPR017501">
    <property type="entry name" value="Phage_infect_YhgE_C"/>
</dbReference>
<accession>A0A371IVW1</accession>
<evidence type="ECO:0000256" key="3">
    <source>
        <dbReference type="ARBA" id="ARBA00022989"/>
    </source>
</evidence>
<dbReference type="Gene3D" id="3.40.1710.10">
    <property type="entry name" value="abc type-2 transporter like domain"/>
    <property type="match status" value="1"/>
</dbReference>
<feature type="transmembrane region" description="Helical" evidence="5">
    <location>
        <begin position="560"/>
        <end position="581"/>
    </location>
</feature>
<comment type="caution">
    <text evidence="7">The sequence shown here is derived from an EMBL/GenBank/DDBJ whole genome shotgun (WGS) entry which is preliminary data.</text>
</comment>
<dbReference type="PANTHER" id="PTHR43077">
    <property type="entry name" value="TRANSPORT PERMEASE YVFS-RELATED"/>
    <property type="match status" value="1"/>
</dbReference>
<feature type="transmembrane region" description="Helical" evidence="5">
    <location>
        <begin position="617"/>
        <end position="636"/>
    </location>
</feature>
<evidence type="ECO:0000256" key="5">
    <source>
        <dbReference type="SAM" id="Phobius"/>
    </source>
</evidence>